<dbReference type="eggNOG" id="COG0420">
    <property type="taxonomic scope" value="Bacteria"/>
</dbReference>
<gene>
    <name evidence="1" type="ORF">HMPREF9447_00723</name>
</gene>
<keyword evidence="2" id="KW-1185">Reference proteome</keyword>
<dbReference type="SUPFAM" id="SSF56300">
    <property type="entry name" value="Metallo-dependent phosphatases"/>
    <property type="match status" value="1"/>
</dbReference>
<proteinExistence type="predicted"/>
<dbReference type="Gene3D" id="3.60.21.10">
    <property type="match status" value="1"/>
</dbReference>
<sequence length="357" mass="40691">MNMEENNQTSNNPTPIALLITDCHCGKETVGDFLINWDEAIELCLSQNIKTILFLGDLVLSRSAQSLDILLAIHDVLEKCRKYGIQVVMINGNHCKVNQEALRGYCNVFDSFENVRVISEWGEVRLSENLGIGMISYFPENGSFIKKLEELETYLLALPYSKKILMIHEGIRGGLSRSTDDELPANMFSSWDKVLVGHYHNRNKVDNNIFYIGSSRQGNFGEDEEKGYTLLYADGSTRFIKNQVNIRYQVIDIPIEKADIHLSDRLEEIREDGRYRVKVRVHSTAAKASGLDKEKLISAGANKIEMVTEDLDVMKTTETSLFEKFDNQKIKDNYGIFCQEKEVEDMEFGLAYLSKIN</sequence>
<accession>K9E6J7</accession>
<dbReference type="PANTHER" id="PTHR30337:SF0">
    <property type="entry name" value="NUCLEASE SBCCD SUBUNIT D"/>
    <property type="match status" value="1"/>
</dbReference>
<name>K9E6J7_9BACE</name>
<dbReference type="Proteomes" id="UP000009872">
    <property type="component" value="Unassembled WGS sequence"/>
</dbReference>
<dbReference type="InterPro" id="IPR029052">
    <property type="entry name" value="Metallo-depent_PP-like"/>
</dbReference>
<organism evidence="1 2">
    <name type="scientific">Bacteroides oleiciplenus YIT 12058</name>
    <dbReference type="NCBI Taxonomy" id="742727"/>
    <lineage>
        <taxon>Bacteria</taxon>
        <taxon>Pseudomonadati</taxon>
        <taxon>Bacteroidota</taxon>
        <taxon>Bacteroidia</taxon>
        <taxon>Bacteroidales</taxon>
        <taxon>Bacteroidaceae</taxon>
        <taxon>Bacteroides</taxon>
    </lineage>
</organism>
<protein>
    <submittedName>
        <fullName evidence="1">Uncharacterized protein</fullName>
    </submittedName>
</protein>
<dbReference type="AlphaFoldDB" id="K9E6J7"/>
<reference evidence="1 2" key="1">
    <citation type="submission" date="2012-09" db="EMBL/GenBank/DDBJ databases">
        <title>The Genome Sequence of Bacteroides oleiciplenus YIT 12058.</title>
        <authorList>
            <consortium name="The Broad Institute Genome Sequencing Platform"/>
            <person name="Earl A."/>
            <person name="Ward D."/>
            <person name="Feldgarden M."/>
            <person name="Gevers D."/>
            <person name="Morotomi M."/>
            <person name="Walker B."/>
            <person name="Young S.K."/>
            <person name="Zeng Q."/>
            <person name="Gargeya S."/>
            <person name="Fitzgerald M."/>
            <person name="Haas B."/>
            <person name="Abouelleil A."/>
            <person name="Alvarado L."/>
            <person name="Arachchi H.M."/>
            <person name="Berlin A.M."/>
            <person name="Chapman S.B."/>
            <person name="Goldberg J."/>
            <person name="Griggs A."/>
            <person name="Gujja S."/>
            <person name="Hansen M."/>
            <person name="Howarth C."/>
            <person name="Imamovic A."/>
            <person name="Larimer J."/>
            <person name="McCowen C."/>
            <person name="Montmayeur A."/>
            <person name="Murphy C."/>
            <person name="Neiman D."/>
            <person name="Pearson M."/>
            <person name="Priest M."/>
            <person name="Roberts A."/>
            <person name="Saif S."/>
            <person name="Shea T."/>
            <person name="Sisk P."/>
            <person name="Sykes S."/>
            <person name="Wortman J."/>
            <person name="Nusbaum C."/>
            <person name="Birren B."/>
        </authorList>
    </citation>
    <scope>NUCLEOTIDE SEQUENCE [LARGE SCALE GENOMIC DNA]</scope>
    <source>
        <strain evidence="1 2">YIT 12058</strain>
    </source>
</reference>
<dbReference type="InterPro" id="IPR050535">
    <property type="entry name" value="DNA_Repair-Maintenance_Comp"/>
</dbReference>
<evidence type="ECO:0000313" key="1">
    <source>
        <dbReference type="EMBL" id="EKU92273.1"/>
    </source>
</evidence>
<dbReference type="STRING" id="742727.HMPREF9447_00723"/>
<evidence type="ECO:0000313" key="2">
    <source>
        <dbReference type="Proteomes" id="UP000009872"/>
    </source>
</evidence>
<comment type="caution">
    <text evidence="1">The sequence shown here is derived from an EMBL/GenBank/DDBJ whole genome shotgun (WGS) entry which is preliminary data.</text>
</comment>
<dbReference type="PANTHER" id="PTHR30337">
    <property type="entry name" value="COMPONENT OF ATP-DEPENDENT DSDNA EXONUCLEASE"/>
    <property type="match status" value="1"/>
</dbReference>
<dbReference type="HOGENOM" id="CLU_890858_0_0_10"/>
<dbReference type="EMBL" id="ADLF01000002">
    <property type="protein sequence ID" value="EKU92273.1"/>
    <property type="molecule type" value="Genomic_DNA"/>
</dbReference>
<dbReference type="PATRIC" id="fig|742727.4.peg.726"/>